<comment type="caution">
    <text evidence="2">The sequence shown here is derived from an EMBL/GenBank/DDBJ whole genome shotgun (WGS) entry which is preliminary data.</text>
</comment>
<reference evidence="2" key="1">
    <citation type="journal article" date="2014" name="Int. J. Syst. Evol. Microbiol.">
        <title>Complete genome sequence of Corynebacterium casei LMG S-19264T (=DSM 44701T), isolated from a smear-ripened cheese.</title>
        <authorList>
            <consortium name="US DOE Joint Genome Institute (JGI-PGF)"/>
            <person name="Walter F."/>
            <person name="Albersmeier A."/>
            <person name="Kalinowski J."/>
            <person name="Ruckert C."/>
        </authorList>
    </citation>
    <scope>NUCLEOTIDE SEQUENCE</scope>
    <source>
        <strain evidence="2">CGMCC 4.7430</strain>
    </source>
</reference>
<name>A0A918ADG9_9ACTN</name>
<protein>
    <submittedName>
        <fullName evidence="2">Uncharacterized protein</fullName>
    </submittedName>
</protein>
<evidence type="ECO:0000313" key="2">
    <source>
        <dbReference type="EMBL" id="GGP14146.1"/>
    </source>
</evidence>
<feature type="compositionally biased region" description="Low complexity" evidence="1">
    <location>
        <begin position="13"/>
        <end position="23"/>
    </location>
</feature>
<dbReference type="EMBL" id="BMNK01000015">
    <property type="protein sequence ID" value="GGP14146.1"/>
    <property type="molecule type" value="Genomic_DNA"/>
</dbReference>
<organism evidence="2 3">
    <name type="scientific">Nonomuraea glycinis</name>
    <dbReference type="NCBI Taxonomy" id="2047744"/>
    <lineage>
        <taxon>Bacteria</taxon>
        <taxon>Bacillati</taxon>
        <taxon>Actinomycetota</taxon>
        <taxon>Actinomycetes</taxon>
        <taxon>Streptosporangiales</taxon>
        <taxon>Streptosporangiaceae</taxon>
        <taxon>Nonomuraea</taxon>
    </lineage>
</organism>
<dbReference type="AlphaFoldDB" id="A0A918ADG9"/>
<proteinExistence type="predicted"/>
<sequence length="165" mass="17696">MTACQSGDSVPEPSSTAALSATPAPTPSPTSDKEAILAAYREVYRTGPLAERAQPQDRRAILKPVATQPLLGTMLKGIAALRAQGRVTWGQPVFHIFEVDIRGDGALLRDCQDARKAGQADDRTGKRLTHGMPHTYMVAALAKEADGMWRVAKMTQLTEPCSPVS</sequence>
<reference evidence="2" key="2">
    <citation type="submission" date="2020-09" db="EMBL/GenBank/DDBJ databases">
        <authorList>
            <person name="Sun Q."/>
            <person name="Zhou Y."/>
        </authorList>
    </citation>
    <scope>NUCLEOTIDE SEQUENCE</scope>
    <source>
        <strain evidence="2">CGMCC 4.7430</strain>
    </source>
</reference>
<accession>A0A918ADG9</accession>
<evidence type="ECO:0000313" key="3">
    <source>
        <dbReference type="Proteomes" id="UP000660745"/>
    </source>
</evidence>
<evidence type="ECO:0000256" key="1">
    <source>
        <dbReference type="SAM" id="MobiDB-lite"/>
    </source>
</evidence>
<feature type="region of interest" description="Disordered" evidence="1">
    <location>
        <begin position="1"/>
        <end position="33"/>
    </location>
</feature>
<keyword evidence="3" id="KW-1185">Reference proteome</keyword>
<dbReference type="Proteomes" id="UP000660745">
    <property type="component" value="Unassembled WGS sequence"/>
</dbReference>
<gene>
    <name evidence="2" type="ORF">GCM10012278_68770</name>
</gene>